<dbReference type="Proteomes" id="UP000199377">
    <property type="component" value="Unassembled WGS sequence"/>
</dbReference>
<organism evidence="2 3">
    <name type="scientific">Albimonas pacifica</name>
    <dbReference type="NCBI Taxonomy" id="1114924"/>
    <lineage>
        <taxon>Bacteria</taxon>
        <taxon>Pseudomonadati</taxon>
        <taxon>Pseudomonadota</taxon>
        <taxon>Alphaproteobacteria</taxon>
        <taxon>Rhodobacterales</taxon>
        <taxon>Paracoccaceae</taxon>
        <taxon>Albimonas</taxon>
    </lineage>
</organism>
<accession>A0A1I3K942</accession>
<dbReference type="PANTHER" id="PTHR43550:SF3">
    <property type="entry name" value="3-KETODIHYDROSPHINGOSINE REDUCTASE"/>
    <property type="match status" value="1"/>
</dbReference>
<proteinExistence type="predicted"/>
<sequence length="272" mass="27587">MPPRAPWPPRHAVISGGSSGIGLAMAQALAAQGTGLTLLARDPARLEAAAGAVRAAAPGVEVATQPCDIRDAEATARAVAAAEARAPLDLAVACAGVVRAGGFADLPAQAHRELMETNYFGVLNLLRPALGPMRARGAGRVLIVGSAAGLAGFWGYSAYAPTKFALRGLAEALRAECAPDGVSVSIGHPPDTETPQLAAERAERPPQLVAIAATAPPREARAVAAALLAGARRGRADVPVGALAWALLRLAPAVRPAVDAWFDRVAARAGRG</sequence>
<dbReference type="Pfam" id="PF00106">
    <property type="entry name" value="adh_short"/>
    <property type="match status" value="1"/>
</dbReference>
<feature type="domain" description="Ketoreductase" evidence="1">
    <location>
        <begin position="10"/>
        <end position="189"/>
    </location>
</feature>
<dbReference type="GO" id="GO:0030148">
    <property type="term" value="P:sphingolipid biosynthetic process"/>
    <property type="evidence" value="ECO:0007669"/>
    <property type="project" value="TreeGrafter"/>
</dbReference>
<evidence type="ECO:0000313" key="3">
    <source>
        <dbReference type="Proteomes" id="UP000199377"/>
    </source>
</evidence>
<dbReference type="OrthoDB" id="9781689at2"/>
<dbReference type="PANTHER" id="PTHR43550">
    <property type="entry name" value="3-KETODIHYDROSPHINGOSINE REDUCTASE"/>
    <property type="match status" value="1"/>
</dbReference>
<dbReference type="InterPro" id="IPR002347">
    <property type="entry name" value="SDR_fam"/>
</dbReference>
<name>A0A1I3K942_9RHOB</name>
<dbReference type="RefSeq" id="WP_092862182.1">
    <property type="nucleotide sequence ID" value="NZ_FOQH01000008.1"/>
</dbReference>
<dbReference type="InterPro" id="IPR036291">
    <property type="entry name" value="NAD(P)-bd_dom_sf"/>
</dbReference>
<dbReference type="GO" id="GO:0047560">
    <property type="term" value="F:3-dehydrosphinganine reductase activity"/>
    <property type="evidence" value="ECO:0007669"/>
    <property type="project" value="TreeGrafter"/>
</dbReference>
<dbReference type="PRINTS" id="PR00081">
    <property type="entry name" value="GDHRDH"/>
</dbReference>
<dbReference type="GO" id="GO:0006666">
    <property type="term" value="P:3-keto-sphinganine metabolic process"/>
    <property type="evidence" value="ECO:0007669"/>
    <property type="project" value="TreeGrafter"/>
</dbReference>
<dbReference type="EMBL" id="FOQH01000008">
    <property type="protein sequence ID" value="SFI69003.1"/>
    <property type="molecule type" value="Genomic_DNA"/>
</dbReference>
<evidence type="ECO:0000259" key="1">
    <source>
        <dbReference type="SMART" id="SM00822"/>
    </source>
</evidence>
<evidence type="ECO:0000313" key="2">
    <source>
        <dbReference type="EMBL" id="SFI69003.1"/>
    </source>
</evidence>
<dbReference type="Gene3D" id="3.40.50.720">
    <property type="entry name" value="NAD(P)-binding Rossmann-like Domain"/>
    <property type="match status" value="1"/>
</dbReference>
<keyword evidence="3" id="KW-1185">Reference proteome</keyword>
<protein>
    <submittedName>
        <fullName evidence="2">3-dehydrosphinganine reductase</fullName>
    </submittedName>
</protein>
<dbReference type="AlphaFoldDB" id="A0A1I3K942"/>
<dbReference type="GO" id="GO:0016020">
    <property type="term" value="C:membrane"/>
    <property type="evidence" value="ECO:0007669"/>
    <property type="project" value="GOC"/>
</dbReference>
<dbReference type="STRING" id="1114924.SAMN05216258_108350"/>
<dbReference type="SUPFAM" id="SSF51735">
    <property type="entry name" value="NAD(P)-binding Rossmann-fold domains"/>
    <property type="match status" value="1"/>
</dbReference>
<reference evidence="2 3" key="1">
    <citation type="submission" date="2016-10" db="EMBL/GenBank/DDBJ databases">
        <authorList>
            <person name="de Groot N.N."/>
        </authorList>
    </citation>
    <scope>NUCLEOTIDE SEQUENCE [LARGE SCALE GENOMIC DNA]</scope>
    <source>
        <strain evidence="2 3">CGMCC 1.11030</strain>
    </source>
</reference>
<dbReference type="SMART" id="SM00822">
    <property type="entry name" value="PKS_KR"/>
    <property type="match status" value="1"/>
</dbReference>
<dbReference type="InterPro" id="IPR057326">
    <property type="entry name" value="KR_dom"/>
</dbReference>
<gene>
    <name evidence="2" type="ORF">SAMN05216258_108350</name>
</gene>